<evidence type="ECO:0000313" key="6">
    <source>
        <dbReference type="Proteomes" id="UP001419268"/>
    </source>
</evidence>
<dbReference type="InterPro" id="IPR050148">
    <property type="entry name" value="Terpene_synthase-like"/>
</dbReference>
<dbReference type="Proteomes" id="UP001419268">
    <property type="component" value="Unassembled WGS sequence"/>
</dbReference>
<name>A0AAP0P880_9MAGN</name>
<dbReference type="InterPro" id="IPR005630">
    <property type="entry name" value="Terpene_synthase_metal-bd"/>
</dbReference>
<dbReference type="PANTHER" id="PTHR31225:SF93">
    <property type="entry name" value="ALPHA-HUMULENE_(-)-(E)-BETA-CARYOPHYLLENE SYNTHASE"/>
    <property type="match status" value="1"/>
</dbReference>
<evidence type="ECO:0000256" key="2">
    <source>
        <dbReference type="ARBA" id="ARBA00022842"/>
    </source>
</evidence>
<accession>A0AAP0P880</accession>
<gene>
    <name evidence="5" type="ORF">Scep_013157</name>
</gene>
<dbReference type="EMBL" id="JBBNAG010000005">
    <property type="protein sequence ID" value="KAK9133629.1"/>
    <property type="molecule type" value="Genomic_DNA"/>
</dbReference>
<dbReference type="FunFam" id="1.10.600.10:FF:000007">
    <property type="entry name" value="Isoprene synthase, chloroplastic"/>
    <property type="match status" value="1"/>
</dbReference>
<reference evidence="5 6" key="1">
    <citation type="submission" date="2024-01" db="EMBL/GenBank/DDBJ databases">
        <title>Genome assemblies of Stephania.</title>
        <authorList>
            <person name="Yang L."/>
        </authorList>
    </citation>
    <scope>NUCLEOTIDE SEQUENCE [LARGE SCALE GENOMIC DNA]</scope>
    <source>
        <strain evidence="5">JXDWG</strain>
        <tissue evidence="5">Leaf</tissue>
    </source>
</reference>
<dbReference type="InterPro" id="IPR036965">
    <property type="entry name" value="Terpene_synth_N_sf"/>
</dbReference>
<keyword evidence="6" id="KW-1185">Reference proteome</keyword>
<dbReference type="GO" id="GO:0010333">
    <property type="term" value="F:terpene synthase activity"/>
    <property type="evidence" value="ECO:0007669"/>
    <property type="project" value="InterPro"/>
</dbReference>
<dbReference type="Gene3D" id="1.50.10.130">
    <property type="entry name" value="Terpene synthase, N-terminal domain"/>
    <property type="match status" value="1"/>
</dbReference>
<keyword evidence="1" id="KW-0479">Metal-binding</keyword>
<dbReference type="InterPro" id="IPR008949">
    <property type="entry name" value="Isoprenoid_synthase_dom_sf"/>
</dbReference>
<dbReference type="SFLD" id="SFLDS00005">
    <property type="entry name" value="Isoprenoid_Synthase_Type_I"/>
    <property type="match status" value="1"/>
</dbReference>
<dbReference type="GO" id="GO:0016102">
    <property type="term" value="P:diterpenoid biosynthetic process"/>
    <property type="evidence" value="ECO:0007669"/>
    <property type="project" value="InterPro"/>
</dbReference>
<dbReference type="CDD" id="cd00684">
    <property type="entry name" value="Terpene_cyclase_plant_C1"/>
    <property type="match status" value="1"/>
</dbReference>
<dbReference type="InterPro" id="IPR044814">
    <property type="entry name" value="Terpene_cyclase_plant_C1"/>
</dbReference>
<evidence type="ECO:0000259" key="4">
    <source>
        <dbReference type="Pfam" id="PF03936"/>
    </source>
</evidence>
<dbReference type="Gene3D" id="1.10.600.10">
    <property type="entry name" value="Farnesyl Diphosphate Synthase"/>
    <property type="match status" value="1"/>
</dbReference>
<dbReference type="SUPFAM" id="SSF48239">
    <property type="entry name" value="Terpenoid cyclases/Protein prenyltransferases"/>
    <property type="match status" value="1"/>
</dbReference>
<dbReference type="PANTHER" id="PTHR31225">
    <property type="entry name" value="OS04G0344100 PROTEIN-RELATED"/>
    <property type="match status" value="1"/>
</dbReference>
<dbReference type="InterPro" id="IPR008930">
    <property type="entry name" value="Terpenoid_cyclase/PrenylTrfase"/>
</dbReference>
<dbReference type="GO" id="GO:0000287">
    <property type="term" value="F:magnesium ion binding"/>
    <property type="evidence" value="ECO:0007669"/>
    <property type="project" value="InterPro"/>
</dbReference>
<comment type="caution">
    <text evidence="5">The sequence shown here is derived from an EMBL/GenBank/DDBJ whole genome shotgun (WGS) entry which is preliminary data.</text>
</comment>
<evidence type="ECO:0000256" key="1">
    <source>
        <dbReference type="ARBA" id="ARBA00022723"/>
    </source>
</evidence>
<dbReference type="SUPFAM" id="SSF48576">
    <property type="entry name" value="Terpenoid synthases"/>
    <property type="match status" value="1"/>
</dbReference>
<sequence>MMKSSSTSFSCSPLGRQVKHSLDQPFHKGIPRLEARRYISLYEENDHETWSDYVIKLAKLDFKLLQAVHRKELSHLSRWWKDLDFATKLPFARDRLVECYFWAVGTFFEPSYSLARAFLTKVVFLLSVVDDIYDVYGTFEELKLFTDAFERWDVSSINQLPGYMKISYQATLDEYEKMEELMHKKGCSYPMHYAKEAMKDLARAYLVEAKWYHERHVPKLEEYSSNGLVSSSYYFLSAASLVGMGKIASMEAFEWLRTAPKPLRASCLIGRLINHIGSHEFEQKRGHVASAVECYMEEYGASEREACREIYKMTEEAWKDINEGCFAPGTSTIPRPLLMPIVNLTRLVFVVYKYEEDTYTHSDTRLKESVALLFVDPIDP</sequence>
<keyword evidence="3" id="KW-0456">Lyase</keyword>
<organism evidence="5 6">
    <name type="scientific">Stephania cephalantha</name>
    <dbReference type="NCBI Taxonomy" id="152367"/>
    <lineage>
        <taxon>Eukaryota</taxon>
        <taxon>Viridiplantae</taxon>
        <taxon>Streptophyta</taxon>
        <taxon>Embryophyta</taxon>
        <taxon>Tracheophyta</taxon>
        <taxon>Spermatophyta</taxon>
        <taxon>Magnoliopsida</taxon>
        <taxon>Ranunculales</taxon>
        <taxon>Menispermaceae</taxon>
        <taxon>Menispermoideae</taxon>
        <taxon>Cissampelideae</taxon>
        <taxon>Stephania</taxon>
    </lineage>
</organism>
<evidence type="ECO:0000313" key="5">
    <source>
        <dbReference type="EMBL" id="KAK9133629.1"/>
    </source>
</evidence>
<feature type="domain" description="Terpene synthase metal-binding" evidence="4">
    <location>
        <begin position="81"/>
        <end position="320"/>
    </location>
</feature>
<dbReference type="SFLD" id="SFLDG01019">
    <property type="entry name" value="Terpene_Cyclase_Like_1_C_Termi"/>
    <property type="match status" value="1"/>
</dbReference>
<dbReference type="AlphaFoldDB" id="A0AAP0P880"/>
<dbReference type="Pfam" id="PF03936">
    <property type="entry name" value="Terpene_synth_C"/>
    <property type="match status" value="1"/>
</dbReference>
<evidence type="ECO:0000256" key="3">
    <source>
        <dbReference type="ARBA" id="ARBA00023239"/>
    </source>
</evidence>
<proteinExistence type="predicted"/>
<dbReference type="InterPro" id="IPR034741">
    <property type="entry name" value="Terpene_cyclase-like_1_C"/>
</dbReference>
<protein>
    <recommendedName>
        <fullName evidence="4">Terpene synthase metal-binding domain-containing protein</fullName>
    </recommendedName>
</protein>
<keyword evidence="2" id="KW-0460">Magnesium</keyword>